<comment type="caution">
    <text evidence="1">The sequence shown here is derived from an EMBL/GenBank/DDBJ whole genome shotgun (WGS) entry which is preliminary data.</text>
</comment>
<sequence>MTNEPSLSDAESNLRSFAEKEAQVVKEKSAELYHNVKSKGEDAAACADEYIRKRPLPVVAGALVFGLAIGYLASASRREPACLCSRLRGHLDDATDQARDLIPADLLGDLSSGLSRFTHHLKFW</sequence>
<gene>
    <name evidence="1" type="ORF">JIN85_04705</name>
</gene>
<protein>
    <submittedName>
        <fullName evidence="1">DUF883 family protein</fullName>
    </submittedName>
</protein>
<dbReference type="EMBL" id="JAENIJ010000005">
    <property type="protein sequence ID" value="MBK1881701.1"/>
    <property type="molecule type" value="Genomic_DNA"/>
</dbReference>
<evidence type="ECO:0000313" key="2">
    <source>
        <dbReference type="Proteomes" id="UP000603141"/>
    </source>
</evidence>
<dbReference type="RefSeq" id="WP_200268119.1">
    <property type="nucleotide sequence ID" value="NZ_JAENIJ010000005.1"/>
</dbReference>
<dbReference type="Proteomes" id="UP000603141">
    <property type="component" value="Unassembled WGS sequence"/>
</dbReference>
<accession>A0A934S6I7</accession>
<organism evidence="1 2">
    <name type="scientific">Luteolibacter pohnpeiensis</name>
    <dbReference type="NCBI Taxonomy" id="454153"/>
    <lineage>
        <taxon>Bacteria</taxon>
        <taxon>Pseudomonadati</taxon>
        <taxon>Verrucomicrobiota</taxon>
        <taxon>Verrucomicrobiia</taxon>
        <taxon>Verrucomicrobiales</taxon>
        <taxon>Verrucomicrobiaceae</taxon>
        <taxon>Luteolibacter</taxon>
    </lineage>
</organism>
<keyword evidence="2" id="KW-1185">Reference proteome</keyword>
<dbReference type="AlphaFoldDB" id="A0A934S6I7"/>
<reference evidence="1" key="1">
    <citation type="submission" date="2021-01" db="EMBL/GenBank/DDBJ databases">
        <title>Modified the classification status of verrucomicrobia.</title>
        <authorList>
            <person name="Feng X."/>
        </authorList>
    </citation>
    <scope>NUCLEOTIDE SEQUENCE</scope>
    <source>
        <strain evidence="1">KCTC 22041</strain>
    </source>
</reference>
<evidence type="ECO:0000313" key="1">
    <source>
        <dbReference type="EMBL" id="MBK1881701.1"/>
    </source>
</evidence>
<name>A0A934S6I7_9BACT</name>
<proteinExistence type="predicted"/>